<keyword evidence="3 6" id="KW-0805">Transcription regulation</keyword>
<dbReference type="EMBL" id="QMNG01000002">
    <property type="protein sequence ID" value="RLC37667.1"/>
    <property type="molecule type" value="Genomic_DNA"/>
</dbReference>
<keyword evidence="2 6" id="KW-0963">Cytoplasm</keyword>
<dbReference type="InterPro" id="IPR048300">
    <property type="entry name" value="TACO1_YebC-like_2nd/3rd_dom"/>
</dbReference>
<proteinExistence type="inferred from homology"/>
<dbReference type="Gene3D" id="3.30.70.980">
    <property type="match status" value="2"/>
</dbReference>
<dbReference type="Proteomes" id="UP000281261">
    <property type="component" value="Unassembled WGS sequence"/>
</dbReference>
<evidence type="ECO:0000256" key="2">
    <source>
        <dbReference type="ARBA" id="ARBA00022490"/>
    </source>
</evidence>
<dbReference type="GO" id="GO:0005829">
    <property type="term" value="C:cytosol"/>
    <property type="evidence" value="ECO:0007669"/>
    <property type="project" value="TreeGrafter"/>
</dbReference>
<evidence type="ECO:0000259" key="7">
    <source>
        <dbReference type="Pfam" id="PF01709"/>
    </source>
</evidence>
<dbReference type="InterPro" id="IPR017856">
    <property type="entry name" value="Integrase-like_N"/>
</dbReference>
<feature type="domain" description="TACO1/YebC-like N-terminal" evidence="8">
    <location>
        <begin position="5"/>
        <end position="74"/>
    </location>
</feature>
<dbReference type="Pfam" id="PF20772">
    <property type="entry name" value="TACO1_YebC_N"/>
    <property type="match status" value="1"/>
</dbReference>
<evidence type="ECO:0000256" key="5">
    <source>
        <dbReference type="ARBA" id="ARBA00023163"/>
    </source>
</evidence>
<dbReference type="Pfam" id="PF01709">
    <property type="entry name" value="Transcrip_reg"/>
    <property type="match status" value="1"/>
</dbReference>
<evidence type="ECO:0000256" key="4">
    <source>
        <dbReference type="ARBA" id="ARBA00023125"/>
    </source>
</evidence>
<dbReference type="PANTHER" id="PTHR12532">
    <property type="entry name" value="TRANSLATIONAL ACTIVATOR OF CYTOCHROME C OXIDASE 1"/>
    <property type="match status" value="1"/>
</dbReference>
<reference evidence="9 10" key="1">
    <citation type="submission" date="2018-06" db="EMBL/GenBank/DDBJ databases">
        <title>Extensive metabolic versatility and redundancy in microbially diverse, dynamic hydrothermal sediments.</title>
        <authorList>
            <person name="Dombrowski N."/>
            <person name="Teske A."/>
            <person name="Baker B.J."/>
        </authorList>
    </citation>
    <scope>NUCLEOTIDE SEQUENCE [LARGE SCALE GENOMIC DNA]</scope>
    <source>
        <strain evidence="9">B79_G16</strain>
    </source>
</reference>
<dbReference type="NCBIfam" id="NF001030">
    <property type="entry name" value="PRK00110.1"/>
    <property type="match status" value="1"/>
</dbReference>
<dbReference type="HAMAP" id="MF_00693">
    <property type="entry name" value="Transcrip_reg_TACO1"/>
    <property type="match status" value="1"/>
</dbReference>
<dbReference type="SUPFAM" id="SSF75625">
    <property type="entry name" value="YebC-like"/>
    <property type="match status" value="1"/>
</dbReference>
<gene>
    <name evidence="9" type="ORF">DRH29_01045</name>
</gene>
<keyword evidence="5 6" id="KW-0804">Transcription</keyword>
<evidence type="ECO:0000256" key="6">
    <source>
        <dbReference type="HAMAP-Rule" id="MF_00693"/>
    </source>
</evidence>
<dbReference type="InterPro" id="IPR026564">
    <property type="entry name" value="Transcrip_reg_TACO1-like_dom3"/>
</dbReference>
<comment type="similarity">
    <text evidence="1 6">Belongs to the TACO1 family.</text>
</comment>
<dbReference type="InterPro" id="IPR002876">
    <property type="entry name" value="Transcrip_reg_TACO1-like"/>
</dbReference>
<organism evidence="9 10">
    <name type="scientific">candidate division Kazan bacterium</name>
    <dbReference type="NCBI Taxonomy" id="2202143"/>
    <lineage>
        <taxon>Bacteria</taxon>
        <taxon>Bacteria division Kazan-3B-28</taxon>
    </lineage>
</organism>
<dbReference type="InterPro" id="IPR049083">
    <property type="entry name" value="TACO1_YebC_N"/>
</dbReference>
<sequence length="242" mass="26295">MSGHSKWSTIKHKKAITDAKRGAVFTKLARLIEVAAKSGPNLDMNFKLKLAVQKAKAANMPASHIDKAIKKGAGLDRDKSNIEEVIYEGLGPANVAIMVQALTDNKNRTVSDLRNIFAKSGGSLGNTGSVAWQFASRGLITVDKSGDDLELKLIDAGAEEVEDLKDVFEVHTDPKKLNQVKQTIEKLGIKVREAKLAMVPTQTIKVTDAADAKKIINLMNALDDNPDVSEVFANFDIDENLM</sequence>
<dbReference type="AlphaFoldDB" id="A0A420ZDG7"/>
<evidence type="ECO:0000256" key="1">
    <source>
        <dbReference type="ARBA" id="ARBA00008724"/>
    </source>
</evidence>
<dbReference type="GO" id="GO:0003677">
    <property type="term" value="F:DNA binding"/>
    <property type="evidence" value="ECO:0007669"/>
    <property type="project" value="UniProtKB-UniRule"/>
</dbReference>
<name>A0A420ZDG7_UNCK3</name>
<dbReference type="Gene3D" id="1.10.10.200">
    <property type="match status" value="1"/>
</dbReference>
<comment type="caution">
    <text evidence="9">The sequence shown here is derived from an EMBL/GenBank/DDBJ whole genome shotgun (WGS) entry which is preliminary data.</text>
</comment>
<evidence type="ECO:0000313" key="10">
    <source>
        <dbReference type="Proteomes" id="UP000281261"/>
    </source>
</evidence>
<evidence type="ECO:0000256" key="3">
    <source>
        <dbReference type="ARBA" id="ARBA00023015"/>
    </source>
</evidence>
<dbReference type="NCBIfam" id="TIGR01033">
    <property type="entry name" value="YebC/PmpR family DNA-binding transcriptional regulator"/>
    <property type="match status" value="1"/>
</dbReference>
<keyword evidence="4 6" id="KW-0238">DNA-binding</keyword>
<dbReference type="FunFam" id="1.10.10.200:FF:000002">
    <property type="entry name" value="Probable transcriptional regulatory protein CLM62_37755"/>
    <property type="match status" value="1"/>
</dbReference>
<accession>A0A420ZDG7</accession>
<evidence type="ECO:0000313" key="9">
    <source>
        <dbReference type="EMBL" id="RLC37667.1"/>
    </source>
</evidence>
<feature type="domain" description="TACO1/YebC-like second and third" evidence="7">
    <location>
        <begin position="83"/>
        <end position="235"/>
    </location>
</feature>
<protein>
    <recommendedName>
        <fullName evidence="6">Probable transcriptional regulatory protein DRH29_01045</fullName>
    </recommendedName>
</protein>
<dbReference type="GO" id="GO:0006355">
    <property type="term" value="P:regulation of DNA-templated transcription"/>
    <property type="evidence" value="ECO:0007669"/>
    <property type="project" value="UniProtKB-UniRule"/>
</dbReference>
<dbReference type="InterPro" id="IPR029072">
    <property type="entry name" value="YebC-like"/>
</dbReference>
<dbReference type="NCBIfam" id="NF009044">
    <property type="entry name" value="PRK12378.1"/>
    <property type="match status" value="1"/>
</dbReference>
<dbReference type="PANTHER" id="PTHR12532:SF6">
    <property type="entry name" value="TRANSCRIPTIONAL REGULATORY PROTEIN YEBC-RELATED"/>
    <property type="match status" value="1"/>
</dbReference>
<comment type="subcellular location">
    <subcellularLocation>
        <location evidence="6">Cytoplasm</location>
    </subcellularLocation>
</comment>
<evidence type="ECO:0000259" key="8">
    <source>
        <dbReference type="Pfam" id="PF20772"/>
    </source>
</evidence>